<organism evidence="1 2">
    <name type="scientific">Endozoicomonas numazuensis</name>
    <dbReference type="NCBI Taxonomy" id="1137799"/>
    <lineage>
        <taxon>Bacteria</taxon>
        <taxon>Pseudomonadati</taxon>
        <taxon>Pseudomonadota</taxon>
        <taxon>Gammaproteobacteria</taxon>
        <taxon>Oceanospirillales</taxon>
        <taxon>Endozoicomonadaceae</taxon>
        <taxon>Endozoicomonas</taxon>
    </lineage>
</organism>
<evidence type="ECO:0000313" key="2">
    <source>
        <dbReference type="Proteomes" id="UP000028073"/>
    </source>
</evidence>
<gene>
    <name evidence="1" type="ORF">GZ78_18205</name>
</gene>
<dbReference type="Proteomes" id="UP000028073">
    <property type="component" value="Unassembled WGS sequence"/>
</dbReference>
<proteinExistence type="predicted"/>
<dbReference type="RefSeq" id="WP_034838155.1">
    <property type="nucleotide sequence ID" value="NZ_JOKH01000003.1"/>
</dbReference>
<accession>A0A081NGS7</accession>
<sequence length="186" mass="21500">MPSSKVSIRPDVKHFLWFNIDSKEFRRALGDDTLFHMDESPVSYLEHWQTMEIEFYRSSAGKVSAIPDISQRYGRLFISQDAHAALHPLIDSCGEFLPVTYNKMHGYIFNVLTLSDDALDLNLCKKNQWGEIDWIAFDEQKLQDSPLFRIEYDNYMGVYCNKQFKKACEDAGLQDVRFSPDLSGAP</sequence>
<comment type="caution">
    <text evidence="1">The sequence shown here is derived from an EMBL/GenBank/DDBJ whole genome shotgun (WGS) entry which is preliminary data.</text>
</comment>
<keyword evidence="2" id="KW-1185">Reference proteome</keyword>
<evidence type="ECO:0000313" key="1">
    <source>
        <dbReference type="EMBL" id="KEQ17650.1"/>
    </source>
</evidence>
<dbReference type="EMBL" id="JOKH01000003">
    <property type="protein sequence ID" value="KEQ17650.1"/>
    <property type="molecule type" value="Genomic_DNA"/>
</dbReference>
<reference evidence="1 2" key="1">
    <citation type="submission" date="2014-06" db="EMBL/GenBank/DDBJ databases">
        <title>Whole Genome Sequences of Three Symbiotic Endozoicomonas Bacteria.</title>
        <authorList>
            <person name="Neave M.J."/>
            <person name="Apprill A."/>
            <person name="Voolstra C.R."/>
        </authorList>
    </citation>
    <scope>NUCLEOTIDE SEQUENCE [LARGE SCALE GENOMIC DNA]</scope>
    <source>
        <strain evidence="1 2">DSM 25634</strain>
    </source>
</reference>
<dbReference type="eggNOG" id="ENOG50331RC">
    <property type="taxonomic scope" value="Bacteria"/>
</dbReference>
<dbReference type="AlphaFoldDB" id="A0A081NGS7"/>
<dbReference type="OrthoDB" id="6193903at2"/>
<name>A0A081NGS7_9GAMM</name>
<protein>
    <submittedName>
        <fullName evidence="1">Uncharacterized protein</fullName>
    </submittedName>
</protein>